<dbReference type="PRINTS" id="PR01438">
    <property type="entry name" value="UNVRSLSTRESS"/>
</dbReference>
<dbReference type="InterPro" id="IPR006015">
    <property type="entry name" value="Universal_stress_UspA"/>
</dbReference>
<dbReference type="OrthoDB" id="3174546at2"/>
<dbReference type="EMBL" id="BIFH01000019">
    <property type="protein sequence ID" value="GCD95877.1"/>
    <property type="molecule type" value="Genomic_DNA"/>
</dbReference>
<feature type="domain" description="UspA" evidence="2">
    <location>
        <begin position="160"/>
        <end position="291"/>
    </location>
</feature>
<dbReference type="Pfam" id="PF00582">
    <property type="entry name" value="Usp"/>
    <property type="match status" value="2"/>
</dbReference>
<protein>
    <submittedName>
        <fullName evidence="3">Universal stress protein</fullName>
    </submittedName>
</protein>
<dbReference type="Gene3D" id="3.40.50.620">
    <property type="entry name" value="HUPs"/>
    <property type="match status" value="2"/>
</dbReference>
<feature type="domain" description="UspA" evidence="2">
    <location>
        <begin position="9"/>
        <end position="149"/>
    </location>
</feature>
<reference evidence="3 4" key="1">
    <citation type="submission" date="2018-12" db="EMBL/GenBank/DDBJ databases">
        <title>Draft genome sequence of Embleya hyalina NBRC 13850T.</title>
        <authorList>
            <person name="Komaki H."/>
            <person name="Hosoyama A."/>
            <person name="Kimura A."/>
            <person name="Ichikawa N."/>
            <person name="Tamura T."/>
        </authorList>
    </citation>
    <scope>NUCLEOTIDE SEQUENCE [LARGE SCALE GENOMIC DNA]</scope>
    <source>
        <strain evidence="3 4">NBRC 13850</strain>
    </source>
</reference>
<evidence type="ECO:0000313" key="3">
    <source>
        <dbReference type="EMBL" id="GCD95877.1"/>
    </source>
</evidence>
<dbReference type="Proteomes" id="UP000286931">
    <property type="component" value="Unassembled WGS sequence"/>
</dbReference>
<evidence type="ECO:0000313" key="4">
    <source>
        <dbReference type="Proteomes" id="UP000286931"/>
    </source>
</evidence>
<dbReference type="RefSeq" id="WP_126637981.1">
    <property type="nucleotide sequence ID" value="NZ_BIFH01000019.1"/>
</dbReference>
<dbReference type="PANTHER" id="PTHR46268">
    <property type="entry name" value="STRESS RESPONSE PROTEIN NHAX"/>
    <property type="match status" value="1"/>
</dbReference>
<evidence type="ECO:0000256" key="1">
    <source>
        <dbReference type="ARBA" id="ARBA00008791"/>
    </source>
</evidence>
<sequence length="302" mass="31980">MTAHVGATPIVVGVEHTDAGRLAVVWAADEAARRGLPLRLVHALDWPIGADRHPESNPHRLTWGERFRATGVRALDEARESVATRHPRLSTESVLADGPPVAALREHSRDAAMIVLGSRRLSTAAEMLTTGGIAVPIAAHATCPVVVVREPEHTSGEPPTIVVAVDGARHSEPAVAYAFDEAARRGATIVAVNVRQMSGGLLAGLRMREEMQEGRLRLAETLAGWTEKYPSVPVHREVAVGHPVAVLREAAEHALCLVVGSRGRGGFAGLLLGSVGQGLIHHARCPLVIVPTSADETSADHD</sequence>
<accession>A0A401YMR6</accession>
<gene>
    <name evidence="3" type="ORF">EHYA_03561</name>
</gene>
<comment type="caution">
    <text evidence="3">The sequence shown here is derived from an EMBL/GenBank/DDBJ whole genome shotgun (WGS) entry which is preliminary data.</text>
</comment>
<dbReference type="InterPro" id="IPR006016">
    <property type="entry name" value="UspA"/>
</dbReference>
<name>A0A401YMR6_9ACTN</name>
<evidence type="ECO:0000259" key="2">
    <source>
        <dbReference type="Pfam" id="PF00582"/>
    </source>
</evidence>
<dbReference type="AlphaFoldDB" id="A0A401YMR6"/>
<comment type="similarity">
    <text evidence="1">Belongs to the universal stress protein A family.</text>
</comment>
<organism evidence="3 4">
    <name type="scientific">Embleya hyalina</name>
    <dbReference type="NCBI Taxonomy" id="516124"/>
    <lineage>
        <taxon>Bacteria</taxon>
        <taxon>Bacillati</taxon>
        <taxon>Actinomycetota</taxon>
        <taxon>Actinomycetes</taxon>
        <taxon>Kitasatosporales</taxon>
        <taxon>Streptomycetaceae</taxon>
        <taxon>Embleya</taxon>
    </lineage>
</organism>
<proteinExistence type="inferred from homology"/>
<dbReference type="SUPFAM" id="SSF52402">
    <property type="entry name" value="Adenine nucleotide alpha hydrolases-like"/>
    <property type="match status" value="2"/>
</dbReference>
<dbReference type="InterPro" id="IPR014729">
    <property type="entry name" value="Rossmann-like_a/b/a_fold"/>
</dbReference>
<keyword evidence="4" id="KW-1185">Reference proteome</keyword>
<dbReference type="PANTHER" id="PTHR46268:SF6">
    <property type="entry name" value="UNIVERSAL STRESS PROTEIN UP12"/>
    <property type="match status" value="1"/>
</dbReference>